<feature type="chain" id="PRO_5023061319" evidence="5">
    <location>
        <begin position="27"/>
        <end position="393"/>
    </location>
</feature>
<feature type="transmembrane region" description="Helical" evidence="4">
    <location>
        <begin position="243"/>
        <end position="265"/>
    </location>
</feature>
<keyword evidence="5" id="KW-0732">Signal</keyword>
<evidence type="ECO:0000313" key="7">
    <source>
        <dbReference type="EMBL" id="KAA2244027.1"/>
    </source>
</evidence>
<keyword evidence="1 4" id="KW-0812">Transmembrane</keyword>
<dbReference type="PANTHER" id="PTHR23521:SF3">
    <property type="entry name" value="MFS TRANSPORTER"/>
    <property type="match status" value="1"/>
</dbReference>
<evidence type="ECO:0000256" key="3">
    <source>
        <dbReference type="ARBA" id="ARBA00023136"/>
    </source>
</evidence>
<reference evidence="7 8" key="1">
    <citation type="submission" date="2019-09" db="EMBL/GenBank/DDBJ databases">
        <title>Salinarimonas rosea gen. nov., sp. nov., a new member of the a-2 subgroup of the Proteobacteria.</title>
        <authorList>
            <person name="Liu J."/>
        </authorList>
    </citation>
    <scope>NUCLEOTIDE SEQUENCE [LARGE SCALE GENOMIC DNA]</scope>
    <source>
        <strain evidence="7 8">BN140002</strain>
    </source>
</reference>
<keyword evidence="3 4" id="KW-0472">Membrane</keyword>
<comment type="caution">
    <text evidence="7">The sequence shown here is derived from an EMBL/GenBank/DDBJ whole genome shotgun (WGS) entry which is preliminary data.</text>
</comment>
<dbReference type="OrthoDB" id="9781976at2"/>
<dbReference type="RefSeq" id="WP_149815339.1">
    <property type="nucleotide sequence ID" value="NZ_VUOA01000005.1"/>
</dbReference>
<evidence type="ECO:0000256" key="1">
    <source>
        <dbReference type="ARBA" id="ARBA00022692"/>
    </source>
</evidence>
<keyword evidence="8" id="KW-1185">Reference proteome</keyword>
<organism evidence="7 8">
    <name type="scientific">Salinarimonas soli</name>
    <dbReference type="NCBI Taxonomy" id="1638099"/>
    <lineage>
        <taxon>Bacteria</taxon>
        <taxon>Pseudomonadati</taxon>
        <taxon>Pseudomonadota</taxon>
        <taxon>Alphaproteobacteria</taxon>
        <taxon>Hyphomicrobiales</taxon>
        <taxon>Salinarimonadaceae</taxon>
        <taxon>Salinarimonas</taxon>
    </lineage>
</organism>
<evidence type="ECO:0000256" key="4">
    <source>
        <dbReference type="SAM" id="Phobius"/>
    </source>
</evidence>
<evidence type="ECO:0000259" key="6">
    <source>
        <dbReference type="PROSITE" id="PS50850"/>
    </source>
</evidence>
<dbReference type="InterPro" id="IPR011701">
    <property type="entry name" value="MFS"/>
</dbReference>
<feature type="transmembrane region" description="Helical" evidence="4">
    <location>
        <begin position="129"/>
        <end position="150"/>
    </location>
</feature>
<feature type="transmembrane region" description="Helical" evidence="4">
    <location>
        <begin position="334"/>
        <end position="355"/>
    </location>
</feature>
<dbReference type="InterPro" id="IPR020846">
    <property type="entry name" value="MFS_dom"/>
</dbReference>
<dbReference type="GO" id="GO:0005886">
    <property type="term" value="C:plasma membrane"/>
    <property type="evidence" value="ECO:0007669"/>
    <property type="project" value="TreeGrafter"/>
</dbReference>
<proteinExistence type="predicted"/>
<keyword evidence="2 4" id="KW-1133">Transmembrane helix</keyword>
<dbReference type="GO" id="GO:0022857">
    <property type="term" value="F:transmembrane transporter activity"/>
    <property type="evidence" value="ECO:0007669"/>
    <property type="project" value="InterPro"/>
</dbReference>
<feature type="transmembrane region" description="Helical" evidence="4">
    <location>
        <begin position="211"/>
        <end position="231"/>
    </location>
</feature>
<feature type="transmembrane region" description="Helical" evidence="4">
    <location>
        <begin position="99"/>
        <end position="117"/>
    </location>
</feature>
<reference evidence="7 8" key="2">
    <citation type="submission" date="2019-09" db="EMBL/GenBank/DDBJ databases">
        <authorList>
            <person name="Jin C."/>
        </authorList>
    </citation>
    <scope>NUCLEOTIDE SEQUENCE [LARGE SCALE GENOMIC DNA]</scope>
    <source>
        <strain evidence="7 8">BN140002</strain>
    </source>
</reference>
<feature type="transmembrane region" description="Helical" evidence="4">
    <location>
        <begin position="361"/>
        <end position="380"/>
    </location>
</feature>
<feature type="transmembrane region" description="Helical" evidence="4">
    <location>
        <begin position="298"/>
        <end position="322"/>
    </location>
</feature>
<sequence length="393" mass="40259">MSKARNLSLLCLAVVAALSVWFASTAAVADLIATGLMTSAQAGLLTSAVQAGFVAGTLASTALGLADRFRPAYLFAAGCVMAGTATLLLPLVAPTGWTTLALRSVAGAAMAAVYPVGMKMASTWARGDLGLLVGILVGSLTLGSASPHLVNGLIGTLPWTTVYLVAGALCLAAGPLILAFREGGAPFARSVFRLSDIGEAWRSPRLRLTNLGYFGHMWELYAMWAWIGAFLQHGPLGLQGAGASILVFAVIAAGLPGAVLAGLAADRFGRCQVAAVAMVTSGLCALAIGPAAEIGATLALGIAVLWGFSAVADSAQFSALAIEAAPRHLTGTMLTIQTCVGFLITIVAIQALPWILPFTGWGRAFALLAIGPFLGTLAMLRLRRMQERTPLAA</sequence>
<name>A0A5B2W0T9_9HYPH</name>
<feature type="signal peptide" evidence="5">
    <location>
        <begin position="1"/>
        <end position="26"/>
    </location>
</feature>
<evidence type="ECO:0000313" key="8">
    <source>
        <dbReference type="Proteomes" id="UP000323142"/>
    </source>
</evidence>
<dbReference type="Gene3D" id="1.20.1250.20">
    <property type="entry name" value="MFS general substrate transporter like domains"/>
    <property type="match status" value="2"/>
</dbReference>
<dbReference type="PANTHER" id="PTHR23521">
    <property type="entry name" value="TRANSPORTER MFS SUPERFAMILY"/>
    <property type="match status" value="1"/>
</dbReference>
<evidence type="ECO:0000256" key="5">
    <source>
        <dbReference type="SAM" id="SignalP"/>
    </source>
</evidence>
<dbReference type="Pfam" id="PF07690">
    <property type="entry name" value="MFS_1"/>
    <property type="match status" value="1"/>
</dbReference>
<accession>A0A5B2W0T9</accession>
<dbReference type="SUPFAM" id="SSF103473">
    <property type="entry name" value="MFS general substrate transporter"/>
    <property type="match status" value="1"/>
</dbReference>
<dbReference type="AlphaFoldDB" id="A0A5B2W0T9"/>
<dbReference type="InterPro" id="IPR036259">
    <property type="entry name" value="MFS_trans_sf"/>
</dbReference>
<feature type="transmembrane region" description="Helical" evidence="4">
    <location>
        <begin position="272"/>
        <end position="292"/>
    </location>
</feature>
<dbReference type="PROSITE" id="PS50850">
    <property type="entry name" value="MFS"/>
    <property type="match status" value="1"/>
</dbReference>
<feature type="domain" description="Major facilitator superfamily (MFS) profile" evidence="6">
    <location>
        <begin position="1"/>
        <end position="387"/>
    </location>
</feature>
<feature type="transmembrane region" description="Helical" evidence="4">
    <location>
        <begin position="162"/>
        <end position="180"/>
    </location>
</feature>
<gene>
    <name evidence="7" type="ORF">F0L46_01930</name>
</gene>
<protein>
    <submittedName>
        <fullName evidence="7">MFS transporter</fullName>
    </submittedName>
</protein>
<feature type="transmembrane region" description="Helical" evidence="4">
    <location>
        <begin position="72"/>
        <end position="93"/>
    </location>
</feature>
<dbReference type="Proteomes" id="UP000323142">
    <property type="component" value="Unassembled WGS sequence"/>
</dbReference>
<evidence type="ECO:0000256" key="2">
    <source>
        <dbReference type="ARBA" id="ARBA00022989"/>
    </source>
</evidence>
<feature type="transmembrane region" description="Helical" evidence="4">
    <location>
        <begin position="42"/>
        <end position="65"/>
    </location>
</feature>
<dbReference type="EMBL" id="VUOA01000005">
    <property type="protein sequence ID" value="KAA2244027.1"/>
    <property type="molecule type" value="Genomic_DNA"/>
</dbReference>